<accession>A0ABX3ZF97</accession>
<evidence type="ECO:0000313" key="3">
    <source>
        <dbReference type="Proteomes" id="UP000196594"/>
    </source>
</evidence>
<protein>
    <submittedName>
        <fullName evidence="2">Peptidase</fullName>
    </submittedName>
</protein>
<dbReference type="RefSeq" id="WP_087617884.1">
    <property type="nucleotide sequence ID" value="NZ_JAFBEY010000007.1"/>
</dbReference>
<gene>
    <name evidence="2" type="ORF">CBM15_13290</name>
</gene>
<feature type="domain" description="DUF2268" evidence="1">
    <location>
        <begin position="57"/>
        <end position="235"/>
    </location>
</feature>
<keyword evidence="3" id="KW-1185">Reference proteome</keyword>
<sequence length="250" mass="28805">MPILDTKLLFEKTEHRELAAYPIIQSIFPRFPPEAVQFELLQQGLLQHEELRLTLDVWHISKRLLEELILLWNGPDIPVAILPIKNGFVKNGVAYPNGICLYVSPRVTIKELHALFTHEYHHICRRRFLIEPPTLLDSLLMEGLAEHAVESLYGEYALSSWTKRYSLEEVLSYWDTHFTQALHVSGLHEHQAFLFGDSALNLPPWIGYCTGYRLVEAFLQKKGPYDVKQLLSMPSLYLLEGAGWKKGVTE</sequence>
<evidence type="ECO:0000313" key="2">
    <source>
        <dbReference type="EMBL" id="OUZ38375.1"/>
    </source>
</evidence>
<dbReference type="EMBL" id="NHNT01000009">
    <property type="protein sequence ID" value="OUZ38375.1"/>
    <property type="molecule type" value="Genomic_DNA"/>
</dbReference>
<dbReference type="Proteomes" id="UP000196594">
    <property type="component" value="Unassembled WGS sequence"/>
</dbReference>
<name>A0ABX3ZF97_9BACL</name>
<organism evidence="2 3">
    <name type="scientific">Solibacillus kalamii</name>
    <dbReference type="NCBI Taxonomy" id="1748298"/>
    <lineage>
        <taxon>Bacteria</taxon>
        <taxon>Bacillati</taxon>
        <taxon>Bacillota</taxon>
        <taxon>Bacilli</taxon>
        <taxon>Bacillales</taxon>
        <taxon>Caryophanaceae</taxon>
        <taxon>Solibacillus</taxon>
    </lineage>
</organism>
<proteinExistence type="predicted"/>
<evidence type="ECO:0000259" key="1">
    <source>
        <dbReference type="Pfam" id="PF10026"/>
    </source>
</evidence>
<dbReference type="Pfam" id="PF10026">
    <property type="entry name" value="DUF2268"/>
    <property type="match status" value="1"/>
</dbReference>
<comment type="caution">
    <text evidence="2">The sequence shown here is derived from an EMBL/GenBank/DDBJ whole genome shotgun (WGS) entry which is preliminary data.</text>
</comment>
<dbReference type="InterPro" id="IPR018728">
    <property type="entry name" value="DUF2268"/>
</dbReference>
<reference evidence="2 3" key="1">
    <citation type="journal article" date="2017" name="Int. J. Syst. Evol. Microbiol.">
        <title>Solibacillus kalamii sp. nov., isolated from a high-efficiency particulate arrestance filter system used in the International Space Station.</title>
        <authorList>
            <person name="Checinska Sielaff A."/>
            <person name="Kumar R.M."/>
            <person name="Pal D."/>
            <person name="Mayilraj S."/>
            <person name="Venkateswaran K."/>
        </authorList>
    </citation>
    <scope>NUCLEOTIDE SEQUENCE [LARGE SCALE GENOMIC DNA]</scope>
    <source>
        <strain evidence="2 3">ISSFR-015</strain>
    </source>
</reference>